<dbReference type="Pfam" id="PF13683">
    <property type="entry name" value="rve_3"/>
    <property type="match status" value="1"/>
</dbReference>
<name>X0TU96_9ZZZZ</name>
<reference evidence="2" key="1">
    <citation type="journal article" date="2014" name="Front. Microbiol.">
        <title>High frequency of phylogenetically diverse reductive dehalogenase-homologous genes in deep subseafloor sedimentary metagenomes.</title>
        <authorList>
            <person name="Kawai M."/>
            <person name="Futagami T."/>
            <person name="Toyoda A."/>
            <person name="Takaki Y."/>
            <person name="Nishi S."/>
            <person name="Hori S."/>
            <person name="Arai W."/>
            <person name="Tsubouchi T."/>
            <person name="Morono Y."/>
            <person name="Uchiyama I."/>
            <person name="Ito T."/>
            <person name="Fujiyama A."/>
            <person name="Inagaki F."/>
            <person name="Takami H."/>
        </authorList>
    </citation>
    <scope>NUCLEOTIDE SEQUENCE</scope>
    <source>
        <strain evidence="2">Expedition CK06-06</strain>
    </source>
</reference>
<feature type="non-terminal residue" evidence="2">
    <location>
        <position position="1"/>
    </location>
</feature>
<dbReference type="Gene3D" id="3.30.420.10">
    <property type="entry name" value="Ribonuclease H-like superfamily/Ribonuclease H"/>
    <property type="match status" value="1"/>
</dbReference>
<dbReference type="InterPro" id="IPR001584">
    <property type="entry name" value="Integrase_cat-core"/>
</dbReference>
<accession>X0TU96</accession>
<feature type="non-terminal residue" evidence="2">
    <location>
        <position position="80"/>
    </location>
</feature>
<dbReference type="GO" id="GO:0003676">
    <property type="term" value="F:nucleic acid binding"/>
    <property type="evidence" value="ECO:0007669"/>
    <property type="project" value="InterPro"/>
</dbReference>
<gene>
    <name evidence="2" type="ORF">S01H1_24186</name>
</gene>
<sequence>KVVGWGYYYLITVMDDYSRYILASPFRPQTNGKVERYQQTLKGEVKQIPYEMPSELQGAIDCFVDYYNHQRYHEALGNIT</sequence>
<evidence type="ECO:0000313" key="2">
    <source>
        <dbReference type="EMBL" id="GAF91742.1"/>
    </source>
</evidence>
<protein>
    <recommendedName>
        <fullName evidence="1">Integrase catalytic domain-containing protein</fullName>
    </recommendedName>
</protein>
<proteinExistence type="predicted"/>
<organism evidence="2">
    <name type="scientific">marine sediment metagenome</name>
    <dbReference type="NCBI Taxonomy" id="412755"/>
    <lineage>
        <taxon>unclassified sequences</taxon>
        <taxon>metagenomes</taxon>
        <taxon>ecological metagenomes</taxon>
    </lineage>
</organism>
<dbReference type="InterPro" id="IPR012337">
    <property type="entry name" value="RNaseH-like_sf"/>
</dbReference>
<dbReference type="PROSITE" id="PS50994">
    <property type="entry name" value="INTEGRASE"/>
    <property type="match status" value="1"/>
</dbReference>
<dbReference type="GO" id="GO:0015074">
    <property type="term" value="P:DNA integration"/>
    <property type="evidence" value="ECO:0007669"/>
    <property type="project" value="InterPro"/>
</dbReference>
<comment type="caution">
    <text evidence="2">The sequence shown here is derived from an EMBL/GenBank/DDBJ whole genome shotgun (WGS) entry which is preliminary data.</text>
</comment>
<evidence type="ECO:0000259" key="1">
    <source>
        <dbReference type="PROSITE" id="PS50994"/>
    </source>
</evidence>
<dbReference type="EMBL" id="BARS01014267">
    <property type="protein sequence ID" value="GAF91742.1"/>
    <property type="molecule type" value="Genomic_DNA"/>
</dbReference>
<dbReference type="AlphaFoldDB" id="X0TU96"/>
<feature type="domain" description="Integrase catalytic" evidence="1">
    <location>
        <begin position="1"/>
        <end position="80"/>
    </location>
</feature>
<dbReference type="InterPro" id="IPR036397">
    <property type="entry name" value="RNaseH_sf"/>
</dbReference>
<dbReference type="SUPFAM" id="SSF53098">
    <property type="entry name" value="Ribonuclease H-like"/>
    <property type="match status" value="1"/>
</dbReference>